<evidence type="ECO:0000313" key="11">
    <source>
        <dbReference type="EMBL" id="OFW32638.1"/>
    </source>
</evidence>
<dbReference type="InterPro" id="IPR026461">
    <property type="entry name" value="Trfase_2_rSAM/seldom_assoc"/>
</dbReference>
<evidence type="ECO:0000256" key="7">
    <source>
        <dbReference type="ARBA" id="ARBA00037904"/>
    </source>
</evidence>
<comment type="caution">
    <text evidence="11">The sequence shown here is derived from an EMBL/GenBank/DDBJ whole genome shotgun (WGS) entry which is preliminary data.</text>
</comment>
<comment type="similarity">
    <text evidence="8">Belongs to the glycosyltransferase 2 family. CrtQ subfamily.</text>
</comment>
<comment type="function">
    <text evidence="6">Catalyzes the glycosylation of 4,4'-diaponeurosporenoate, i.e. the esterification of glucose at the C1'' position with the carboxyl group of 4,4'-diaponeurosporenic acid, to form glycosyl-4,4'-diaponeurosporenoate. This is a step in the biosynthesis of staphyloxanthin, an orange pigment present in most staphylococci strains.</text>
</comment>
<proteinExistence type="inferred from homology"/>
<evidence type="ECO:0000256" key="2">
    <source>
        <dbReference type="ARBA" id="ARBA00022475"/>
    </source>
</evidence>
<dbReference type="InterPro" id="IPR001173">
    <property type="entry name" value="Glyco_trans_2-like"/>
</dbReference>
<dbReference type="AlphaFoldDB" id="A0A1F2UI09"/>
<dbReference type="NCBIfam" id="TIGR04283">
    <property type="entry name" value="glyco_like_mftF"/>
    <property type="match status" value="1"/>
</dbReference>
<evidence type="ECO:0000256" key="9">
    <source>
        <dbReference type="ARBA" id="ARBA00040345"/>
    </source>
</evidence>
<evidence type="ECO:0000313" key="12">
    <source>
        <dbReference type="Proteomes" id="UP000178086"/>
    </source>
</evidence>
<dbReference type="EMBL" id="MELI01000090">
    <property type="protein sequence ID" value="OFW32638.1"/>
    <property type="molecule type" value="Genomic_DNA"/>
</dbReference>
<dbReference type="Proteomes" id="UP000178086">
    <property type="component" value="Unassembled WGS sequence"/>
</dbReference>
<evidence type="ECO:0000256" key="8">
    <source>
        <dbReference type="ARBA" id="ARBA00038120"/>
    </source>
</evidence>
<dbReference type="PANTHER" id="PTHR43646:SF2">
    <property type="entry name" value="GLYCOSYLTRANSFERASE 2-LIKE DOMAIN-CONTAINING PROTEIN"/>
    <property type="match status" value="1"/>
</dbReference>
<comment type="pathway">
    <text evidence="7">Carotenoid biosynthesis; staphyloxanthin biosynthesis; staphyloxanthin from farnesyl diphosphate: step 4/5.</text>
</comment>
<keyword evidence="4" id="KW-0808">Transferase</keyword>
<dbReference type="PANTHER" id="PTHR43646">
    <property type="entry name" value="GLYCOSYLTRANSFERASE"/>
    <property type="match status" value="1"/>
</dbReference>
<evidence type="ECO:0000256" key="4">
    <source>
        <dbReference type="ARBA" id="ARBA00022679"/>
    </source>
</evidence>
<sequence length="232" mass="25234">MITIIVPVLDEAAALPGFLGQFKAMPDDFELILSDGGSTDGTVDIAERQGLSNQSVVYSRRGRACQMNAGAAAAKPAASDGVLLFLHADTYLPEGALRAIETAMRDEALAGGRFRLKLDNPALPYRIIGAMITLRDGLFGGFTGDQAIFVRASAFEALGGFADIELCEDIDFARRLRKVGRAIRLPLYVTTGARRWEKSGLVMTILLMWMIRTLFYAGVSPTRLARLYADVR</sequence>
<keyword evidence="3" id="KW-0328">Glycosyltransferase</keyword>
<comment type="subcellular location">
    <subcellularLocation>
        <location evidence="1">Cell membrane</location>
    </subcellularLocation>
</comment>
<evidence type="ECO:0000256" key="3">
    <source>
        <dbReference type="ARBA" id="ARBA00022676"/>
    </source>
</evidence>
<gene>
    <name evidence="11" type="ORF">A2074_01235</name>
</gene>
<accession>A0A1F2UI09</accession>
<dbReference type="SUPFAM" id="SSF53448">
    <property type="entry name" value="Nucleotide-diphospho-sugar transferases"/>
    <property type="match status" value="1"/>
</dbReference>
<dbReference type="GO" id="GO:0005886">
    <property type="term" value="C:plasma membrane"/>
    <property type="evidence" value="ECO:0007669"/>
    <property type="project" value="UniProtKB-SubCell"/>
</dbReference>
<organism evidence="11 12">
    <name type="scientific">Candidatus Aquicultor primus</name>
    <dbReference type="NCBI Taxonomy" id="1797195"/>
    <lineage>
        <taxon>Bacteria</taxon>
        <taxon>Bacillati</taxon>
        <taxon>Actinomycetota</taxon>
        <taxon>Candidatus Aquicultoria</taxon>
        <taxon>Candidatus Aquicultorales</taxon>
        <taxon>Candidatus Aquicultoraceae</taxon>
        <taxon>Candidatus Aquicultor</taxon>
    </lineage>
</organism>
<dbReference type="CDD" id="cd02522">
    <property type="entry name" value="GT_2_like_a"/>
    <property type="match status" value="1"/>
</dbReference>
<dbReference type="InterPro" id="IPR029044">
    <property type="entry name" value="Nucleotide-diphossugar_trans"/>
</dbReference>
<dbReference type="Pfam" id="PF00535">
    <property type="entry name" value="Glycos_transf_2"/>
    <property type="match status" value="1"/>
</dbReference>
<dbReference type="GO" id="GO:0016757">
    <property type="term" value="F:glycosyltransferase activity"/>
    <property type="evidence" value="ECO:0007669"/>
    <property type="project" value="UniProtKB-KW"/>
</dbReference>
<evidence type="ECO:0000256" key="1">
    <source>
        <dbReference type="ARBA" id="ARBA00004236"/>
    </source>
</evidence>
<protein>
    <recommendedName>
        <fullName evidence="9">4,4'-diaponeurosporenoate glycosyltransferase</fullName>
    </recommendedName>
</protein>
<dbReference type="Gene3D" id="3.90.550.10">
    <property type="entry name" value="Spore Coat Polysaccharide Biosynthesis Protein SpsA, Chain A"/>
    <property type="match status" value="1"/>
</dbReference>
<name>A0A1F2UI09_9ACTN</name>
<evidence type="ECO:0000256" key="5">
    <source>
        <dbReference type="ARBA" id="ARBA00023136"/>
    </source>
</evidence>
<reference evidence="11 12" key="1">
    <citation type="journal article" date="2016" name="Nat. Commun.">
        <title>Thousands of microbial genomes shed light on interconnected biogeochemical processes in an aquifer system.</title>
        <authorList>
            <person name="Anantharaman K."/>
            <person name="Brown C.T."/>
            <person name="Hug L.A."/>
            <person name="Sharon I."/>
            <person name="Castelle C.J."/>
            <person name="Probst A.J."/>
            <person name="Thomas B.C."/>
            <person name="Singh A."/>
            <person name="Wilkins M.J."/>
            <person name="Karaoz U."/>
            <person name="Brodie E.L."/>
            <person name="Williams K.H."/>
            <person name="Hubbard S.S."/>
            <person name="Banfield J.F."/>
        </authorList>
    </citation>
    <scope>NUCLEOTIDE SEQUENCE [LARGE SCALE GENOMIC DNA]</scope>
</reference>
<evidence type="ECO:0000256" key="6">
    <source>
        <dbReference type="ARBA" id="ARBA00037281"/>
    </source>
</evidence>
<keyword evidence="5" id="KW-0472">Membrane</keyword>
<keyword evidence="2" id="KW-1003">Cell membrane</keyword>
<evidence type="ECO:0000259" key="10">
    <source>
        <dbReference type="Pfam" id="PF00535"/>
    </source>
</evidence>
<feature type="domain" description="Glycosyltransferase 2-like" evidence="10">
    <location>
        <begin position="3"/>
        <end position="115"/>
    </location>
</feature>